<dbReference type="InterPro" id="IPR025965">
    <property type="entry name" value="FlgD/Vpr_Ig-like"/>
</dbReference>
<gene>
    <name evidence="9" type="ORF">AAH17_02030</name>
    <name evidence="10" type="ORF">AAH24_04985</name>
    <name evidence="8" type="ORF">BVH53_03080</name>
</gene>
<evidence type="ECO:0000256" key="2">
    <source>
        <dbReference type="ARBA" id="ARBA00016013"/>
    </source>
</evidence>
<evidence type="ECO:0000313" key="9">
    <source>
        <dbReference type="EMBL" id="EAK0452441.1"/>
    </source>
</evidence>
<keyword evidence="10" id="KW-0969">Cilium</keyword>
<evidence type="ECO:0000313" key="10">
    <source>
        <dbReference type="EMBL" id="EAK0468718.1"/>
    </source>
</evidence>
<sequence>MAINSMNNTATPTGTQFTTDKWAAQTEAEKLNNASGTGTNPYSQLDKDAFLKLLLVELQYQDPTEPMDSAKMLEQTSQLATLEMQENTNKVMKQLTTQMQSSLSMTAMSALGKMANLSNAVSKDTTTSSVDFSLYFPNDVKSGSIQIYDSSENLVKNIKFDELKSGINKFNWDGTDNNGDITLPGEYLIKATYTDTSGNSGESILGSYPVEAVKFVNGIAQIKIAGEYVSMDKISEFTEPVKTTAVNNSNDSSNSNDSEKPSS</sequence>
<evidence type="ECO:0000313" key="8">
    <source>
        <dbReference type="EMBL" id="EAI5407686.1"/>
    </source>
</evidence>
<dbReference type="Gene3D" id="2.60.40.4070">
    <property type="match status" value="1"/>
</dbReference>
<dbReference type="AlphaFoldDB" id="A0A5L4IJM8"/>
<dbReference type="RefSeq" id="WP_042960192.1">
    <property type="nucleotide sequence ID" value="NZ_AABUZP020000066.1"/>
</dbReference>
<evidence type="ECO:0000256" key="6">
    <source>
        <dbReference type="SAM" id="MobiDB-lite"/>
    </source>
</evidence>
<dbReference type="Proteomes" id="UP000557842">
    <property type="component" value="Unassembled WGS sequence"/>
</dbReference>
<evidence type="ECO:0000313" key="11">
    <source>
        <dbReference type="Proteomes" id="UP000557842"/>
    </source>
</evidence>
<evidence type="ECO:0000256" key="1">
    <source>
        <dbReference type="ARBA" id="ARBA00010577"/>
    </source>
</evidence>
<comment type="caution">
    <text evidence="10">The sequence shown here is derived from an EMBL/GenBank/DDBJ whole genome shotgun (WGS) entry which is preliminary data.</text>
</comment>
<keyword evidence="3 5" id="KW-1005">Bacterial flagellum biogenesis</keyword>
<reference evidence="10 11" key="1">
    <citation type="submission" date="2018-05" db="EMBL/GenBank/DDBJ databases">
        <authorList>
            <consortium name="PulseNet: The National Subtyping Network for Foodborne Disease Surveillance"/>
            <person name="Tarr C.L."/>
            <person name="Trees E."/>
            <person name="Katz L.S."/>
            <person name="Carleton-Romer H.A."/>
            <person name="Stroika S."/>
            <person name="Kucerova Z."/>
            <person name="Roache K.F."/>
            <person name="Sabol A.L."/>
            <person name="Besser J."/>
            <person name="Gerner-Smidt P."/>
        </authorList>
    </citation>
    <scope>NUCLEOTIDE SEQUENCE</scope>
    <source>
        <strain evidence="9">2014D-0197</strain>
        <strain evidence="8 11">2016D-0221</strain>
        <strain evidence="10">D4313</strain>
    </source>
</reference>
<evidence type="ECO:0000259" key="7">
    <source>
        <dbReference type="Pfam" id="PF13860"/>
    </source>
</evidence>
<dbReference type="NCBIfam" id="NF009452">
    <property type="entry name" value="PRK12812.1"/>
    <property type="match status" value="1"/>
</dbReference>
<accession>A0A5L4IJM8</accession>
<dbReference type="InterPro" id="IPR005648">
    <property type="entry name" value="FlgD"/>
</dbReference>
<organism evidence="10">
    <name type="scientific">Campylobacter fetus</name>
    <dbReference type="NCBI Taxonomy" id="196"/>
    <lineage>
        <taxon>Bacteria</taxon>
        <taxon>Pseudomonadati</taxon>
        <taxon>Campylobacterota</taxon>
        <taxon>Epsilonproteobacteria</taxon>
        <taxon>Campylobacterales</taxon>
        <taxon>Campylobacteraceae</taxon>
        <taxon>Campylobacter</taxon>
    </lineage>
</organism>
<dbReference type="Pfam" id="PF13860">
    <property type="entry name" value="FlgD_ig"/>
    <property type="match status" value="1"/>
</dbReference>
<evidence type="ECO:0000256" key="3">
    <source>
        <dbReference type="ARBA" id="ARBA00022795"/>
    </source>
</evidence>
<evidence type="ECO:0000256" key="5">
    <source>
        <dbReference type="RuleBase" id="RU362076"/>
    </source>
</evidence>
<keyword evidence="10" id="KW-0966">Cell projection</keyword>
<dbReference type="GO" id="GO:0044781">
    <property type="term" value="P:bacterial-type flagellum organization"/>
    <property type="evidence" value="ECO:0007669"/>
    <property type="project" value="UniProtKB-UniRule"/>
</dbReference>
<protein>
    <recommendedName>
        <fullName evidence="2 5">Basal-body rod modification protein FlgD</fullName>
    </recommendedName>
</protein>
<dbReference type="EMBL" id="AABQDW010000004">
    <property type="protein sequence ID" value="EAI5407686.1"/>
    <property type="molecule type" value="Genomic_DNA"/>
</dbReference>
<proteinExistence type="inferred from homology"/>
<dbReference type="EMBL" id="AACCXK010000003">
    <property type="protein sequence ID" value="EAK0452441.1"/>
    <property type="molecule type" value="Genomic_DNA"/>
</dbReference>
<feature type="region of interest" description="Disordered" evidence="6">
    <location>
        <begin position="243"/>
        <end position="263"/>
    </location>
</feature>
<feature type="compositionally biased region" description="Low complexity" evidence="6">
    <location>
        <begin position="247"/>
        <end position="256"/>
    </location>
</feature>
<dbReference type="EMBL" id="AACCXM010000003">
    <property type="protein sequence ID" value="EAK0468718.1"/>
    <property type="molecule type" value="Genomic_DNA"/>
</dbReference>
<comment type="similarity">
    <text evidence="1 5">Belongs to the FlgD family.</text>
</comment>
<feature type="domain" description="FlgD/Vpr Ig-like" evidence="7">
    <location>
        <begin position="118"/>
        <end position="196"/>
    </location>
</feature>
<keyword evidence="10" id="KW-0282">Flagellum</keyword>
<name>A0A5L4IJM8_CAMFE</name>
<evidence type="ECO:0000256" key="4">
    <source>
        <dbReference type="ARBA" id="ARBA00024746"/>
    </source>
</evidence>
<comment type="function">
    <text evidence="4 5">Required for flagellar hook formation. May act as a scaffolding protein.</text>
</comment>
<dbReference type="Pfam" id="PF03963">
    <property type="entry name" value="FlgD"/>
    <property type="match status" value="1"/>
</dbReference>